<dbReference type="GO" id="GO:0003824">
    <property type="term" value="F:catalytic activity"/>
    <property type="evidence" value="ECO:0007669"/>
    <property type="project" value="UniProtKB-ARBA"/>
</dbReference>
<reference evidence="2 3" key="1">
    <citation type="submission" date="2020-08" db="EMBL/GenBank/DDBJ databases">
        <title>Genome sequencing of Purple Non-Sulfur Bacteria from various extreme environments.</title>
        <authorList>
            <person name="Mayer M."/>
        </authorList>
    </citation>
    <scope>NUCLEOTIDE SEQUENCE [LARGE SCALE GENOMIC DNA]</scope>
    <source>
        <strain evidence="2 3">JA131</strain>
    </source>
</reference>
<accession>A0A7W6RD23</accession>
<sequence length="102" mass="10247">MTHVLVMGSLNVDEKIPVDAPPRAGAHLTAGPGHLCPGGGPAAGGAPGHAVGGATTNRPLILVDPDGERTPIARRTLAHEAVPVPHAEGRFSKSVDSARPTS</sequence>
<keyword evidence="3" id="KW-1185">Reference proteome</keyword>
<dbReference type="AlphaFoldDB" id="A0A7W6RD23"/>
<gene>
    <name evidence="2" type="ORF">GGD89_001856</name>
</gene>
<evidence type="ECO:0000313" key="2">
    <source>
        <dbReference type="EMBL" id="MBB4266227.1"/>
    </source>
</evidence>
<dbReference type="Proteomes" id="UP000554286">
    <property type="component" value="Unassembled WGS sequence"/>
</dbReference>
<name>A0A7W6RD23_9PROT</name>
<evidence type="ECO:0008006" key="4">
    <source>
        <dbReference type="Google" id="ProtNLM"/>
    </source>
</evidence>
<feature type="region of interest" description="Disordered" evidence="1">
    <location>
        <begin position="81"/>
        <end position="102"/>
    </location>
</feature>
<dbReference type="RefSeq" id="WP_184044367.1">
    <property type="nucleotide sequence ID" value="NZ_JACIGK010000011.1"/>
</dbReference>
<dbReference type="EMBL" id="JACIGK010000011">
    <property type="protein sequence ID" value="MBB4266227.1"/>
    <property type="molecule type" value="Genomic_DNA"/>
</dbReference>
<comment type="caution">
    <text evidence="2">The sequence shown here is derived from an EMBL/GenBank/DDBJ whole genome shotgun (WGS) entry which is preliminary data.</text>
</comment>
<dbReference type="SUPFAM" id="SSF53613">
    <property type="entry name" value="Ribokinase-like"/>
    <property type="match status" value="1"/>
</dbReference>
<protein>
    <recommendedName>
        <fullName evidence="4">Ribokinase</fullName>
    </recommendedName>
</protein>
<organism evidence="2 3">
    <name type="scientific">Roseospira visakhapatnamensis</name>
    <dbReference type="NCBI Taxonomy" id="390880"/>
    <lineage>
        <taxon>Bacteria</taxon>
        <taxon>Pseudomonadati</taxon>
        <taxon>Pseudomonadota</taxon>
        <taxon>Alphaproteobacteria</taxon>
        <taxon>Rhodospirillales</taxon>
        <taxon>Rhodospirillaceae</taxon>
        <taxon>Roseospira</taxon>
    </lineage>
</organism>
<feature type="region of interest" description="Disordered" evidence="1">
    <location>
        <begin position="38"/>
        <end position="65"/>
    </location>
</feature>
<feature type="compositionally biased region" description="Gly residues" evidence="1">
    <location>
        <begin position="38"/>
        <end position="51"/>
    </location>
</feature>
<proteinExistence type="predicted"/>
<evidence type="ECO:0000313" key="3">
    <source>
        <dbReference type="Proteomes" id="UP000554286"/>
    </source>
</evidence>
<dbReference type="InterPro" id="IPR029056">
    <property type="entry name" value="Ribokinase-like"/>
</dbReference>
<evidence type="ECO:0000256" key="1">
    <source>
        <dbReference type="SAM" id="MobiDB-lite"/>
    </source>
</evidence>